<gene>
    <name evidence="2" type="ORF">GFSPODELE1_LOCUS10772</name>
</gene>
<accession>A0ABP1EAV5</accession>
<dbReference type="PANTHER" id="PTHR13887:SF41">
    <property type="entry name" value="THIOREDOXIN SUPERFAMILY PROTEIN"/>
    <property type="match status" value="1"/>
</dbReference>
<dbReference type="Pfam" id="PF01323">
    <property type="entry name" value="DSBA"/>
    <property type="match status" value="1"/>
</dbReference>
<dbReference type="EMBL" id="OZ037952">
    <property type="protein sequence ID" value="CAL1716473.1"/>
    <property type="molecule type" value="Genomic_DNA"/>
</dbReference>
<keyword evidence="3" id="KW-1185">Reference proteome</keyword>
<dbReference type="CDD" id="cd03024">
    <property type="entry name" value="DsbA_FrnE"/>
    <property type="match status" value="1"/>
</dbReference>
<dbReference type="PANTHER" id="PTHR13887">
    <property type="entry name" value="GLUTATHIONE S-TRANSFERASE KAPPA"/>
    <property type="match status" value="1"/>
</dbReference>
<evidence type="ECO:0000259" key="1">
    <source>
        <dbReference type="Pfam" id="PF01323"/>
    </source>
</evidence>
<organism evidence="2 3">
    <name type="scientific">Somion occarium</name>
    <dbReference type="NCBI Taxonomy" id="3059160"/>
    <lineage>
        <taxon>Eukaryota</taxon>
        <taxon>Fungi</taxon>
        <taxon>Dikarya</taxon>
        <taxon>Basidiomycota</taxon>
        <taxon>Agaricomycotina</taxon>
        <taxon>Agaricomycetes</taxon>
        <taxon>Polyporales</taxon>
        <taxon>Cerrenaceae</taxon>
        <taxon>Somion</taxon>
    </lineage>
</organism>
<evidence type="ECO:0000313" key="2">
    <source>
        <dbReference type="EMBL" id="CAL1716473.1"/>
    </source>
</evidence>
<reference evidence="3" key="1">
    <citation type="submission" date="2024-04" db="EMBL/GenBank/DDBJ databases">
        <authorList>
            <person name="Shaw F."/>
            <person name="Minotto A."/>
        </authorList>
    </citation>
    <scope>NUCLEOTIDE SEQUENCE [LARGE SCALE GENOMIC DNA]</scope>
</reference>
<evidence type="ECO:0000313" key="3">
    <source>
        <dbReference type="Proteomes" id="UP001497453"/>
    </source>
</evidence>
<name>A0ABP1EAV5_9APHY</name>
<feature type="domain" description="DSBA-like thioredoxin" evidence="1">
    <location>
        <begin position="9"/>
        <end position="201"/>
    </location>
</feature>
<dbReference type="Proteomes" id="UP001497453">
    <property type="component" value="Chromosome 9"/>
</dbReference>
<dbReference type="Gene3D" id="3.40.30.10">
    <property type="entry name" value="Glutaredoxin"/>
    <property type="match status" value="1"/>
</dbReference>
<dbReference type="InterPro" id="IPR036249">
    <property type="entry name" value="Thioredoxin-like_sf"/>
</dbReference>
<proteinExistence type="predicted"/>
<dbReference type="InterPro" id="IPR001853">
    <property type="entry name" value="DSBA-like_thioredoxin_dom"/>
</dbReference>
<dbReference type="SUPFAM" id="SSF52833">
    <property type="entry name" value="Thioredoxin-like"/>
    <property type="match status" value="1"/>
</dbReference>
<sequence>MQTPRVIKLLVFSDISCPWCYIGLQEMDRAIDQCSECPARFEVEYRPYRLNASLKDGQSFPKREWFEQRFGKEKSDTIESIISTRAKEVGLNIKLFDGVVSQTTLAHRLLTKAWKLGGQAKQLPLLTGLFKGYFEDGKNVGDIQTLAEIAASCGVMSEEETIKFLESDELLPEVEQMMLDVRKKGVTGVPFVVIDGKSLRRLAGRISHRQCHLHQPARIPHSIPTAMRVRVSRSRFLLL</sequence>
<protein>
    <recommendedName>
        <fullName evidence="1">DSBA-like thioredoxin domain-containing protein</fullName>
    </recommendedName>
</protein>